<evidence type="ECO:0000259" key="5">
    <source>
        <dbReference type="Pfam" id="PF04542"/>
    </source>
</evidence>
<dbReference type="NCBIfam" id="TIGR02937">
    <property type="entry name" value="sigma70-ECF"/>
    <property type="match status" value="1"/>
</dbReference>
<dbReference type="SUPFAM" id="SSF88659">
    <property type="entry name" value="Sigma3 and sigma4 domains of RNA polymerase sigma factors"/>
    <property type="match status" value="1"/>
</dbReference>
<dbReference type="RefSeq" id="WP_074605154.1">
    <property type="nucleotide sequence ID" value="NZ_FNGY01000002.1"/>
</dbReference>
<dbReference type="SUPFAM" id="SSF88946">
    <property type="entry name" value="Sigma2 domain of RNA polymerase sigma factors"/>
    <property type="match status" value="1"/>
</dbReference>
<dbReference type="InterPro" id="IPR013325">
    <property type="entry name" value="RNA_pol_sigma_r2"/>
</dbReference>
<dbReference type="Gene3D" id="1.10.1740.10">
    <property type="match status" value="1"/>
</dbReference>
<dbReference type="InterPro" id="IPR013249">
    <property type="entry name" value="RNA_pol_sigma70_r4_t2"/>
</dbReference>
<evidence type="ECO:0000256" key="2">
    <source>
        <dbReference type="ARBA" id="ARBA00023015"/>
    </source>
</evidence>
<dbReference type="PANTHER" id="PTHR43133">
    <property type="entry name" value="RNA POLYMERASE ECF-TYPE SIGMA FACTO"/>
    <property type="match status" value="1"/>
</dbReference>
<evidence type="ECO:0000256" key="4">
    <source>
        <dbReference type="ARBA" id="ARBA00023163"/>
    </source>
</evidence>
<feature type="domain" description="RNA polymerase sigma-70 region 2" evidence="5">
    <location>
        <begin position="28"/>
        <end position="91"/>
    </location>
</feature>
<keyword evidence="4" id="KW-0804">Transcription</keyword>
<protein>
    <submittedName>
        <fullName evidence="7">RNA polymerase sigma-70 factor, ECF subfamily</fullName>
    </submittedName>
</protein>
<dbReference type="NCBIfam" id="TIGR02985">
    <property type="entry name" value="Sig70_bacteroi1"/>
    <property type="match status" value="1"/>
</dbReference>
<dbReference type="PANTHER" id="PTHR43133:SF46">
    <property type="entry name" value="RNA POLYMERASE SIGMA-70 FACTOR ECF SUBFAMILY"/>
    <property type="match status" value="1"/>
</dbReference>
<dbReference type="GO" id="GO:0003677">
    <property type="term" value="F:DNA binding"/>
    <property type="evidence" value="ECO:0007669"/>
    <property type="project" value="InterPro"/>
</dbReference>
<dbReference type="InterPro" id="IPR039425">
    <property type="entry name" value="RNA_pol_sigma-70-like"/>
</dbReference>
<accession>A0A1G9N9E5</accession>
<evidence type="ECO:0000313" key="7">
    <source>
        <dbReference type="EMBL" id="SDL83132.1"/>
    </source>
</evidence>
<dbReference type="InterPro" id="IPR036388">
    <property type="entry name" value="WH-like_DNA-bd_sf"/>
</dbReference>
<dbReference type="OrthoDB" id="799938at2"/>
<organism evidence="7 8">
    <name type="scientific">Pedobacter steynii</name>
    <dbReference type="NCBI Taxonomy" id="430522"/>
    <lineage>
        <taxon>Bacteria</taxon>
        <taxon>Pseudomonadati</taxon>
        <taxon>Bacteroidota</taxon>
        <taxon>Sphingobacteriia</taxon>
        <taxon>Sphingobacteriales</taxon>
        <taxon>Sphingobacteriaceae</taxon>
        <taxon>Pedobacter</taxon>
    </lineage>
</organism>
<proteinExistence type="inferred from homology"/>
<comment type="similarity">
    <text evidence="1">Belongs to the sigma-70 factor family. ECF subfamily.</text>
</comment>
<evidence type="ECO:0000313" key="8">
    <source>
        <dbReference type="Proteomes" id="UP000183200"/>
    </source>
</evidence>
<dbReference type="InterPro" id="IPR014284">
    <property type="entry name" value="RNA_pol_sigma-70_dom"/>
</dbReference>
<evidence type="ECO:0000256" key="3">
    <source>
        <dbReference type="ARBA" id="ARBA00023082"/>
    </source>
</evidence>
<keyword evidence="3" id="KW-0731">Sigma factor</keyword>
<dbReference type="GO" id="GO:0006352">
    <property type="term" value="P:DNA-templated transcription initiation"/>
    <property type="evidence" value="ECO:0007669"/>
    <property type="project" value="InterPro"/>
</dbReference>
<dbReference type="Gene3D" id="1.10.10.10">
    <property type="entry name" value="Winged helix-like DNA-binding domain superfamily/Winged helix DNA-binding domain"/>
    <property type="match status" value="1"/>
</dbReference>
<reference evidence="8" key="1">
    <citation type="submission" date="2016-10" db="EMBL/GenBank/DDBJ databases">
        <authorList>
            <person name="Varghese N."/>
            <person name="Submissions S."/>
        </authorList>
    </citation>
    <scope>NUCLEOTIDE SEQUENCE [LARGE SCALE GENOMIC DNA]</scope>
    <source>
        <strain evidence="8">DSM 19110</strain>
    </source>
</reference>
<dbReference type="InterPro" id="IPR007627">
    <property type="entry name" value="RNA_pol_sigma70_r2"/>
</dbReference>
<feature type="domain" description="RNA polymerase sigma factor 70 region 4 type 2" evidence="6">
    <location>
        <begin position="128"/>
        <end position="176"/>
    </location>
</feature>
<dbReference type="Pfam" id="PF04542">
    <property type="entry name" value="Sigma70_r2"/>
    <property type="match status" value="1"/>
</dbReference>
<keyword evidence="8" id="KW-1185">Reference proteome</keyword>
<dbReference type="CDD" id="cd06171">
    <property type="entry name" value="Sigma70_r4"/>
    <property type="match status" value="1"/>
</dbReference>
<dbReference type="AlphaFoldDB" id="A0A1G9N9E5"/>
<dbReference type="Proteomes" id="UP000183200">
    <property type="component" value="Unassembled WGS sequence"/>
</dbReference>
<dbReference type="InterPro" id="IPR013324">
    <property type="entry name" value="RNA_pol_sigma_r3/r4-like"/>
</dbReference>
<dbReference type="EMBL" id="FNGY01000002">
    <property type="protein sequence ID" value="SDL83132.1"/>
    <property type="molecule type" value="Genomic_DNA"/>
</dbReference>
<gene>
    <name evidence="7" type="ORF">SAMN05421820_102258</name>
</gene>
<sequence>MHTEDFIDEKTLLKRVSAGEVRAFSTVFHRYQAKVYAYAFKIVKSDAIAEEIVQEVFVKLWNLGESIADIENFEGFLRTLTRNFTLNVLRRMALEFKADKIRGTNYREDHNETEEYIIFKDSEKILNQGIEKLPAQQKMVYQLCHQEGLKYEEVAERLNISKLTVKTHMQHALRFLRNYISTHTDIAVFIILMEILNKKN</sequence>
<evidence type="ECO:0000259" key="6">
    <source>
        <dbReference type="Pfam" id="PF08281"/>
    </source>
</evidence>
<dbReference type="Pfam" id="PF08281">
    <property type="entry name" value="Sigma70_r4_2"/>
    <property type="match status" value="1"/>
</dbReference>
<evidence type="ECO:0000256" key="1">
    <source>
        <dbReference type="ARBA" id="ARBA00010641"/>
    </source>
</evidence>
<name>A0A1G9N9E5_9SPHI</name>
<dbReference type="InterPro" id="IPR014327">
    <property type="entry name" value="RNA_pol_sigma70_bacteroid"/>
</dbReference>
<dbReference type="GO" id="GO:0016987">
    <property type="term" value="F:sigma factor activity"/>
    <property type="evidence" value="ECO:0007669"/>
    <property type="project" value="UniProtKB-KW"/>
</dbReference>
<keyword evidence="2" id="KW-0805">Transcription regulation</keyword>